<dbReference type="Proteomes" id="UP000282515">
    <property type="component" value="Unassembled WGS sequence"/>
</dbReference>
<comment type="catalytic activity">
    <reaction evidence="1">
        <text>ATP + protein L-histidine = ADP + protein N-phospho-L-histidine.</text>
        <dbReference type="EC" id="2.7.13.3"/>
    </reaction>
</comment>
<dbReference type="PANTHER" id="PTHR24421">
    <property type="entry name" value="NITRATE/NITRITE SENSOR PROTEIN NARX-RELATED"/>
    <property type="match status" value="1"/>
</dbReference>
<evidence type="ECO:0000256" key="3">
    <source>
        <dbReference type="ARBA" id="ARBA00022553"/>
    </source>
</evidence>
<dbReference type="GO" id="GO:0005524">
    <property type="term" value="F:ATP binding"/>
    <property type="evidence" value="ECO:0007669"/>
    <property type="project" value="UniProtKB-KW"/>
</dbReference>
<dbReference type="InterPro" id="IPR050482">
    <property type="entry name" value="Sensor_HK_TwoCompSys"/>
</dbReference>
<proteinExistence type="predicted"/>
<dbReference type="PANTHER" id="PTHR24421:SF10">
    <property type="entry name" value="NITRATE_NITRITE SENSOR PROTEIN NARQ"/>
    <property type="match status" value="1"/>
</dbReference>
<dbReference type="Gene3D" id="3.30.565.10">
    <property type="entry name" value="Histidine kinase-like ATPase, C-terminal domain"/>
    <property type="match status" value="1"/>
</dbReference>
<dbReference type="GO" id="GO:0000155">
    <property type="term" value="F:phosphorelay sensor kinase activity"/>
    <property type="evidence" value="ECO:0007669"/>
    <property type="project" value="InterPro"/>
</dbReference>
<feature type="transmembrane region" description="Helical" evidence="9">
    <location>
        <begin position="100"/>
        <end position="117"/>
    </location>
</feature>
<evidence type="ECO:0000256" key="7">
    <source>
        <dbReference type="ARBA" id="ARBA00022840"/>
    </source>
</evidence>
<feature type="transmembrane region" description="Helical" evidence="9">
    <location>
        <begin position="40"/>
        <end position="58"/>
    </location>
</feature>
<organism evidence="11 12">
    <name type="scientific">Aeromicrobium phragmitis</name>
    <dbReference type="NCBI Taxonomy" id="2478914"/>
    <lineage>
        <taxon>Bacteria</taxon>
        <taxon>Bacillati</taxon>
        <taxon>Actinomycetota</taxon>
        <taxon>Actinomycetes</taxon>
        <taxon>Propionibacteriales</taxon>
        <taxon>Nocardioidaceae</taxon>
        <taxon>Aeromicrobium</taxon>
    </lineage>
</organism>
<dbReference type="Pfam" id="PF07730">
    <property type="entry name" value="HisKA_3"/>
    <property type="match status" value="1"/>
</dbReference>
<gene>
    <name evidence="11" type="ORF">D9V41_04235</name>
</gene>
<comment type="caution">
    <text evidence="11">The sequence shown here is derived from an EMBL/GenBank/DDBJ whole genome shotgun (WGS) entry which is preliminary data.</text>
</comment>
<dbReference type="InterPro" id="IPR011712">
    <property type="entry name" value="Sig_transdc_His_kin_sub3_dim/P"/>
</dbReference>
<evidence type="ECO:0000256" key="9">
    <source>
        <dbReference type="SAM" id="Phobius"/>
    </source>
</evidence>
<dbReference type="GO" id="GO:0016020">
    <property type="term" value="C:membrane"/>
    <property type="evidence" value="ECO:0007669"/>
    <property type="project" value="InterPro"/>
</dbReference>
<keyword evidence="9" id="KW-1133">Transmembrane helix</keyword>
<keyword evidence="4" id="KW-0808">Transferase</keyword>
<keyword evidence="12" id="KW-1185">Reference proteome</keyword>
<dbReference type="EMBL" id="RDBF01000002">
    <property type="protein sequence ID" value="RLV56977.1"/>
    <property type="molecule type" value="Genomic_DNA"/>
</dbReference>
<protein>
    <recommendedName>
        <fullName evidence="2">histidine kinase</fullName>
        <ecNumber evidence="2">2.7.13.3</ecNumber>
    </recommendedName>
</protein>
<name>A0A3L8PNI5_9ACTN</name>
<accession>A0A3L8PNI5</accession>
<sequence>MTPPPPLTLWGEVWRYALVIVISAASIVARYTELPSYPDWLLALDIVVGLASLVALHWRRRYPMTVALVLTVVSVVCISVAGPSLLAFVSVATRRRWREIIPLSLVTIAAGLIVSEFDPALRDPLLLSLASNIGLTALVVVWGMYVGSRRELLRTLMDRAETAESEQAARVAQARTAERARIAREMHDVLAHRISMVSLHAGALAYRTDLTTEEIRRSAEIIQSSSHEALVELREVLGVLRDDSGDAAPELPQPSARDIAELIAEARAAGMLIDDTIEADLDALPVSTGRTAYRVIQESLTNARKHAPHTAVTVGVEGSPGAGIDMAISNPLPLGGPQNGTPGAGLGLVGLAERVHLAGGEFGHRLTPEGRFEIRARLPWPV</sequence>
<feature type="transmembrane region" description="Helical" evidence="9">
    <location>
        <begin position="64"/>
        <end position="88"/>
    </location>
</feature>
<evidence type="ECO:0000256" key="4">
    <source>
        <dbReference type="ARBA" id="ARBA00022679"/>
    </source>
</evidence>
<dbReference type="SUPFAM" id="SSF55874">
    <property type="entry name" value="ATPase domain of HSP90 chaperone/DNA topoisomerase II/histidine kinase"/>
    <property type="match status" value="1"/>
</dbReference>
<evidence type="ECO:0000256" key="2">
    <source>
        <dbReference type="ARBA" id="ARBA00012438"/>
    </source>
</evidence>
<evidence type="ECO:0000313" key="12">
    <source>
        <dbReference type="Proteomes" id="UP000282515"/>
    </source>
</evidence>
<evidence type="ECO:0000256" key="8">
    <source>
        <dbReference type="ARBA" id="ARBA00023012"/>
    </source>
</evidence>
<feature type="transmembrane region" description="Helical" evidence="9">
    <location>
        <begin position="129"/>
        <end position="147"/>
    </location>
</feature>
<dbReference type="CDD" id="cd16917">
    <property type="entry name" value="HATPase_UhpB-NarQ-NarX-like"/>
    <property type="match status" value="1"/>
</dbReference>
<feature type="transmembrane region" description="Helical" evidence="9">
    <location>
        <begin position="13"/>
        <end position="31"/>
    </location>
</feature>
<keyword evidence="9" id="KW-0472">Membrane</keyword>
<dbReference type="Gene3D" id="1.20.5.1930">
    <property type="match status" value="1"/>
</dbReference>
<keyword evidence="9" id="KW-0812">Transmembrane</keyword>
<dbReference type="InterPro" id="IPR036890">
    <property type="entry name" value="HATPase_C_sf"/>
</dbReference>
<keyword evidence="7" id="KW-0067">ATP-binding</keyword>
<dbReference type="RefSeq" id="WP_208006743.1">
    <property type="nucleotide sequence ID" value="NZ_RDBF01000002.1"/>
</dbReference>
<dbReference type="AlphaFoldDB" id="A0A3L8PNI5"/>
<dbReference type="EC" id="2.7.13.3" evidence="2"/>
<reference evidence="11 12" key="1">
    <citation type="submission" date="2018-10" db="EMBL/GenBank/DDBJ databases">
        <title>Aeromicrobium sp. 9W16Y-2 whole genome shotgun sequence.</title>
        <authorList>
            <person name="Li F."/>
        </authorList>
    </citation>
    <scope>NUCLEOTIDE SEQUENCE [LARGE SCALE GENOMIC DNA]</scope>
    <source>
        <strain evidence="11 12">9W16Y-2</strain>
    </source>
</reference>
<evidence type="ECO:0000256" key="1">
    <source>
        <dbReference type="ARBA" id="ARBA00000085"/>
    </source>
</evidence>
<keyword evidence="6 11" id="KW-0418">Kinase</keyword>
<dbReference type="GO" id="GO:0046983">
    <property type="term" value="F:protein dimerization activity"/>
    <property type="evidence" value="ECO:0007669"/>
    <property type="project" value="InterPro"/>
</dbReference>
<feature type="domain" description="Signal transduction histidine kinase subgroup 3 dimerisation and phosphoacceptor" evidence="10">
    <location>
        <begin position="178"/>
        <end position="243"/>
    </location>
</feature>
<evidence type="ECO:0000256" key="6">
    <source>
        <dbReference type="ARBA" id="ARBA00022777"/>
    </source>
</evidence>
<keyword evidence="8" id="KW-0902">Two-component regulatory system</keyword>
<evidence type="ECO:0000313" key="11">
    <source>
        <dbReference type="EMBL" id="RLV56977.1"/>
    </source>
</evidence>
<evidence type="ECO:0000259" key="10">
    <source>
        <dbReference type="Pfam" id="PF07730"/>
    </source>
</evidence>
<keyword evidence="5" id="KW-0547">Nucleotide-binding</keyword>
<keyword evidence="3" id="KW-0597">Phosphoprotein</keyword>
<evidence type="ECO:0000256" key="5">
    <source>
        <dbReference type="ARBA" id="ARBA00022741"/>
    </source>
</evidence>